<dbReference type="CDD" id="cd21694">
    <property type="entry name" value="GINS_B_Psf2"/>
    <property type="match status" value="1"/>
</dbReference>
<dbReference type="InterPro" id="IPR056784">
    <property type="entry name" value="PSF2_N"/>
</dbReference>
<dbReference type="Pfam" id="PF25005">
    <property type="entry name" value="PSF2_N"/>
    <property type="match status" value="1"/>
</dbReference>
<dbReference type="Pfam" id="PF05916">
    <property type="entry name" value="Sld5"/>
    <property type="match status" value="1"/>
</dbReference>
<comment type="subunit">
    <text evidence="5">Component of the GINS complex.</text>
</comment>
<name>A0A9J2PIN7_ASCLU</name>
<dbReference type="AlphaFoldDB" id="A0A9J2PIN7"/>
<dbReference type="Proteomes" id="UP000036681">
    <property type="component" value="Unplaced"/>
</dbReference>
<dbReference type="Gene3D" id="1.20.58.1020">
    <property type="match status" value="1"/>
</dbReference>
<evidence type="ECO:0000256" key="3">
    <source>
        <dbReference type="ARBA" id="ARBA00022705"/>
    </source>
</evidence>
<organism evidence="8 9">
    <name type="scientific">Ascaris lumbricoides</name>
    <name type="common">Giant roundworm</name>
    <dbReference type="NCBI Taxonomy" id="6252"/>
    <lineage>
        <taxon>Eukaryota</taxon>
        <taxon>Metazoa</taxon>
        <taxon>Ecdysozoa</taxon>
        <taxon>Nematoda</taxon>
        <taxon>Chromadorea</taxon>
        <taxon>Rhabditida</taxon>
        <taxon>Spirurina</taxon>
        <taxon>Ascaridomorpha</taxon>
        <taxon>Ascaridoidea</taxon>
        <taxon>Ascarididae</taxon>
        <taxon>Ascaris</taxon>
    </lineage>
</organism>
<proteinExistence type="inferred from homology"/>
<evidence type="ECO:0000259" key="7">
    <source>
        <dbReference type="Pfam" id="PF25005"/>
    </source>
</evidence>
<reference evidence="9" key="1">
    <citation type="submission" date="2023-03" db="UniProtKB">
        <authorList>
            <consortium name="WormBaseParasite"/>
        </authorList>
    </citation>
    <scope>IDENTIFICATION</scope>
</reference>
<keyword evidence="8" id="KW-1185">Reference proteome</keyword>
<protein>
    <recommendedName>
        <fullName evidence="5">DNA replication complex GINS protein PSF2</fullName>
    </recommendedName>
</protein>
<evidence type="ECO:0000256" key="4">
    <source>
        <dbReference type="ARBA" id="ARBA00023242"/>
    </source>
</evidence>
<dbReference type="Gene3D" id="3.40.5.50">
    <property type="match status" value="1"/>
</dbReference>
<accession>A0A9J2PIN7</accession>
<sequence>MEPEQCEFLAENEWIMIKPNFSEDQLHLICGDVGPFEAGMPVCVPLWMAVNLRKRHRCEIIPPEWLTVDELKKIIAVETESIGFAPVPRFFLEIAHIVIRNAKEDLVDADQLKTYVQDVWDKRVAKMHTSTLKFLSQYESCHARMDNITQMEVSYAKAPIIAATRKIEQLHGTLRKLIP</sequence>
<dbReference type="WBParaSite" id="ALUE_0000944601-mRNA-1">
    <property type="protein sequence ID" value="ALUE_0000944601-mRNA-1"/>
    <property type="gene ID" value="ALUE_0000944601"/>
</dbReference>
<evidence type="ECO:0000259" key="6">
    <source>
        <dbReference type="Pfam" id="PF05916"/>
    </source>
</evidence>
<evidence type="ECO:0000313" key="9">
    <source>
        <dbReference type="WBParaSite" id="ALUE_0000944601-mRNA-1"/>
    </source>
</evidence>
<dbReference type="GO" id="GO:0006260">
    <property type="term" value="P:DNA replication"/>
    <property type="evidence" value="ECO:0007669"/>
    <property type="project" value="UniProtKB-KW"/>
</dbReference>
<keyword evidence="4 5" id="KW-0539">Nucleus</keyword>
<evidence type="ECO:0000256" key="2">
    <source>
        <dbReference type="ARBA" id="ARBA00010565"/>
    </source>
</evidence>
<dbReference type="PANTHER" id="PTHR12772:SF0">
    <property type="entry name" value="DNA REPLICATION COMPLEX GINS PROTEIN PSF2"/>
    <property type="match status" value="1"/>
</dbReference>
<feature type="domain" description="DNA replication complex GINS protein PSF2 N-terminal" evidence="7">
    <location>
        <begin position="2"/>
        <end position="61"/>
    </location>
</feature>
<dbReference type="SUPFAM" id="SSF160059">
    <property type="entry name" value="PriA/YqbF domain"/>
    <property type="match status" value="1"/>
</dbReference>
<dbReference type="CDD" id="cd11712">
    <property type="entry name" value="GINS_A_psf2"/>
    <property type="match status" value="1"/>
</dbReference>
<dbReference type="PIRSF" id="PIRSF028998">
    <property type="entry name" value="GINS_Psf2_subgr"/>
    <property type="match status" value="1"/>
</dbReference>
<dbReference type="PANTHER" id="PTHR12772">
    <property type="entry name" value="DNA REPLICATION COMPLEX GINS PROTEIN PSF2"/>
    <property type="match status" value="1"/>
</dbReference>
<dbReference type="GO" id="GO:0000727">
    <property type="term" value="P:double-strand break repair via break-induced replication"/>
    <property type="evidence" value="ECO:0007669"/>
    <property type="project" value="TreeGrafter"/>
</dbReference>
<comment type="subcellular location">
    <subcellularLocation>
        <location evidence="1 5">Nucleus</location>
    </subcellularLocation>
</comment>
<dbReference type="FunFam" id="3.40.5.50:FF:000001">
    <property type="entry name" value="DNA replication complex GINS protein PSF2"/>
    <property type="match status" value="1"/>
</dbReference>
<dbReference type="InterPro" id="IPR021151">
    <property type="entry name" value="GINS_A"/>
</dbReference>
<evidence type="ECO:0000256" key="5">
    <source>
        <dbReference type="PIRNR" id="PIRNR028998"/>
    </source>
</evidence>
<dbReference type="InterPro" id="IPR007257">
    <property type="entry name" value="GINS_Psf2"/>
</dbReference>
<dbReference type="SUPFAM" id="SSF158573">
    <property type="entry name" value="GINS helical bundle-like"/>
    <property type="match status" value="1"/>
</dbReference>
<keyword evidence="3 5" id="KW-0235">DNA replication</keyword>
<dbReference type="GO" id="GO:0000811">
    <property type="term" value="C:GINS complex"/>
    <property type="evidence" value="ECO:0007669"/>
    <property type="project" value="TreeGrafter"/>
</dbReference>
<evidence type="ECO:0000313" key="8">
    <source>
        <dbReference type="Proteomes" id="UP000036681"/>
    </source>
</evidence>
<comment type="similarity">
    <text evidence="2 5">Belongs to the GINS2/PSF2 family.</text>
</comment>
<evidence type="ECO:0000256" key="1">
    <source>
        <dbReference type="ARBA" id="ARBA00004123"/>
    </source>
</evidence>
<dbReference type="InterPro" id="IPR036224">
    <property type="entry name" value="GINS_bundle-like_dom_sf"/>
</dbReference>
<feature type="domain" description="GINS subunit" evidence="6">
    <location>
        <begin position="65"/>
        <end position="164"/>
    </location>
</feature>